<sequence>MSNLLLEASDINTLPERLKRLAYRSTELGHVVAKNPCTPPDLLEDLFYHSEDQQLHHNIVSNPNTPVDVLIQLGAEFPRKLIDNPVFPLLLLENPRLFDEMPPDTIMALPYLTF</sequence>
<dbReference type="OrthoDB" id="501001at2"/>
<dbReference type="AlphaFoldDB" id="A0A3S1AQ33"/>
<reference evidence="2" key="2">
    <citation type="journal article" date="2019" name="Genome Biol. Evol.">
        <title>Day and night: Metabolic profiles and evolutionary relationships of six axenic non-marine cyanobacteria.</title>
        <authorList>
            <person name="Will S.E."/>
            <person name="Henke P."/>
            <person name="Boedeker C."/>
            <person name="Huang S."/>
            <person name="Brinkmann H."/>
            <person name="Rohde M."/>
            <person name="Jarek M."/>
            <person name="Friedl T."/>
            <person name="Seufert S."/>
            <person name="Schumacher M."/>
            <person name="Overmann J."/>
            <person name="Neumann-Schaal M."/>
            <person name="Petersen J."/>
        </authorList>
    </citation>
    <scope>NUCLEOTIDE SEQUENCE [LARGE SCALE GENOMIC DNA]</scope>
    <source>
        <strain evidence="2">PCC 7102</strain>
    </source>
</reference>
<feature type="domain" description="Leucine rich repeat variant" evidence="1">
    <location>
        <begin position="6"/>
        <end position="44"/>
    </location>
</feature>
<protein>
    <recommendedName>
        <fullName evidence="1">Leucine rich repeat variant domain-containing protein</fullName>
    </recommendedName>
</protein>
<dbReference type="EMBL" id="RSCL01000006">
    <property type="protein sequence ID" value="RUT06478.1"/>
    <property type="molecule type" value="Genomic_DNA"/>
</dbReference>
<comment type="caution">
    <text evidence="2">The sequence shown here is derived from an EMBL/GenBank/DDBJ whole genome shotgun (WGS) entry which is preliminary data.</text>
</comment>
<evidence type="ECO:0000259" key="1">
    <source>
        <dbReference type="Pfam" id="PF25591"/>
    </source>
</evidence>
<dbReference type="InterPro" id="IPR057893">
    <property type="entry name" value="LRV_2"/>
</dbReference>
<organism evidence="2 3">
    <name type="scientific">Dulcicalothrix desertica PCC 7102</name>
    <dbReference type="NCBI Taxonomy" id="232991"/>
    <lineage>
        <taxon>Bacteria</taxon>
        <taxon>Bacillati</taxon>
        <taxon>Cyanobacteriota</taxon>
        <taxon>Cyanophyceae</taxon>
        <taxon>Nostocales</taxon>
        <taxon>Calotrichaceae</taxon>
        <taxon>Dulcicalothrix</taxon>
    </lineage>
</organism>
<reference evidence="2" key="1">
    <citation type="submission" date="2018-12" db="EMBL/GenBank/DDBJ databases">
        <authorList>
            <person name="Will S."/>
            <person name="Neumann-Schaal M."/>
            <person name="Henke P."/>
        </authorList>
    </citation>
    <scope>NUCLEOTIDE SEQUENCE</scope>
    <source>
        <strain evidence="2">PCC 7102</strain>
    </source>
</reference>
<proteinExistence type="predicted"/>
<dbReference type="Pfam" id="PF25591">
    <property type="entry name" value="LRV_2"/>
    <property type="match status" value="1"/>
</dbReference>
<keyword evidence="3" id="KW-1185">Reference proteome</keyword>
<accession>A0A3S1AQ33</accession>
<dbReference type="RefSeq" id="WP_127081287.1">
    <property type="nucleotide sequence ID" value="NZ_RSCL01000006.1"/>
</dbReference>
<name>A0A3S1AQ33_9CYAN</name>
<evidence type="ECO:0000313" key="2">
    <source>
        <dbReference type="EMBL" id="RUT06478.1"/>
    </source>
</evidence>
<gene>
    <name evidence="2" type="ORF">DSM106972_027350</name>
</gene>
<evidence type="ECO:0000313" key="3">
    <source>
        <dbReference type="Proteomes" id="UP000271624"/>
    </source>
</evidence>
<dbReference type="Proteomes" id="UP000271624">
    <property type="component" value="Unassembled WGS sequence"/>
</dbReference>